<keyword evidence="20" id="KW-1185">Reference proteome</keyword>
<dbReference type="PANTHER" id="PTHR23077:SF12">
    <property type="entry name" value="PEROXISOMAL ATPASE PEX1"/>
    <property type="match status" value="1"/>
</dbReference>
<dbReference type="FunFam" id="1.10.8.60:FF:000105">
    <property type="entry name" value="PeRoXisome assembly factor"/>
    <property type="match status" value="1"/>
</dbReference>
<organism evidence="19 20">
    <name type="scientific">Spirodela intermedia</name>
    <name type="common">Intermediate duckweed</name>
    <dbReference type="NCBI Taxonomy" id="51605"/>
    <lineage>
        <taxon>Eukaryota</taxon>
        <taxon>Viridiplantae</taxon>
        <taxon>Streptophyta</taxon>
        <taxon>Embryophyta</taxon>
        <taxon>Tracheophyta</taxon>
        <taxon>Spermatophyta</taxon>
        <taxon>Magnoliopsida</taxon>
        <taxon>Liliopsida</taxon>
        <taxon>Araceae</taxon>
        <taxon>Lemnoideae</taxon>
        <taxon>Spirodela</taxon>
    </lineage>
</organism>
<evidence type="ECO:0000256" key="13">
    <source>
        <dbReference type="ARBA" id="ARBA00032509"/>
    </source>
</evidence>
<dbReference type="GO" id="GO:0005778">
    <property type="term" value="C:peroxisomal membrane"/>
    <property type="evidence" value="ECO:0007669"/>
    <property type="project" value="UniProtKB-SubCell"/>
</dbReference>
<protein>
    <recommendedName>
        <fullName evidence="14">Peroxisomal ATPase PEX1</fullName>
    </recommendedName>
    <alternativeName>
        <fullName evidence="13">Peroxin-1</fullName>
    </alternativeName>
</protein>
<evidence type="ECO:0000256" key="8">
    <source>
        <dbReference type="ARBA" id="ARBA00022801"/>
    </source>
</evidence>
<evidence type="ECO:0000313" key="20">
    <source>
        <dbReference type="Proteomes" id="UP000663760"/>
    </source>
</evidence>
<evidence type="ECO:0000256" key="2">
    <source>
        <dbReference type="ARBA" id="ARBA00006914"/>
    </source>
</evidence>
<dbReference type="InterPro" id="IPR003960">
    <property type="entry name" value="ATPase_AAA_CS"/>
</dbReference>
<comment type="similarity">
    <text evidence="2">Belongs to the AAA ATPase family.</text>
</comment>
<keyword evidence="7" id="KW-0547">Nucleotide-binding</keyword>
<dbReference type="GO" id="GO:0016558">
    <property type="term" value="P:protein import into peroxisome matrix"/>
    <property type="evidence" value="ECO:0007669"/>
    <property type="project" value="TreeGrafter"/>
</dbReference>
<evidence type="ECO:0000256" key="5">
    <source>
        <dbReference type="ARBA" id="ARBA00022593"/>
    </source>
</evidence>
<dbReference type="PANTHER" id="PTHR23077">
    <property type="entry name" value="AAA-FAMILY ATPASE"/>
    <property type="match status" value="1"/>
</dbReference>
<dbReference type="SMART" id="SM00382">
    <property type="entry name" value="AAA"/>
    <property type="match status" value="2"/>
</dbReference>
<dbReference type="InterPro" id="IPR009010">
    <property type="entry name" value="Asp_de-COase-like_dom_sf"/>
</dbReference>
<evidence type="ECO:0000256" key="3">
    <source>
        <dbReference type="ARBA" id="ARBA00022448"/>
    </source>
</evidence>
<dbReference type="InterPro" id="IPR029067">
    <property type="entry name" value="CDC48_domain_2-like_sf"/>
</dbReference>
<evidence type="ECO:0000256" key="17">
    <source>
        <dbReference type="ARBA" id="ARBA00064205"/>
    </source>
</evidence>
<dbReference type="Proteomes" id="UP000663760">
    <property type="component" value="Chromosome 15"/>
</dbReference>
<dbReference type="Gene3D" id="3.10.330.10">
    <property type="match status" value="1"/>
</dbReference>
<evidence type="ECO:0000259" key="18">
    <source>
        <dbReference type="SMART" id="SM00382"/>
    </source>
</evidence>
<evidence type="ECO:0000256" key="11">
    <source>
        <dbReference type="ARBA" id="ARBA00023136"/>
    </source>
</evidence>
<keyword evidence="6" id="KW-0677">Repeat</keyword>
<dbReference type="InterPro" id="IPR003593">
    <property type="entry name" value="AAA+_ATPase"/>
</dbReference>
<dbReference type="Pfam" id="PF09262">
    <property type="entry name" value="PEX-1N"/>
    <property type="match status" value="1"/>
</dbReference>
<comment type="subunit">
    <text evidence="17">Interacts with PEX6; forming the PEX1-PEX6 AAA ATPase complex, which is composed of a heterohexamer formed by a trimer of PEX1-PEX6 dimers.</text>
</comment>
<feature type="domain" description="AAA+ ATPase" evidence="18">
    <location>
        <begin position="590"/>
        <end position="742"/>
    </location>
</feature>
<dbReference type="FunFam" id="3.40.50.300:FF:000149">
    <property type="entry name" value="Nuclear valosin-containing protein-like"/>
    <property type="match status" value="1"/>
</dbReference>
<evidence type="ECO:0000256" key="16">
    <source>
        <dbReference type="ARBA" id="ARBA00048778"/>
    </source>
</evidence>
<dbReference type="CDD" id="cd19526">
    <property type="entry name" value="RecA-like_PEX1_r2"/>
    <property type="match status" value="1"/>
</dbReference>
<name>A0A7I8LG20_SPIIN</name>
<dbReference type="GO" id="GO:0016887">
    <property type="term" value="F:ATP hydrolysis activity"/>
    <property type="evidence" value="ECO:0007669"/>
    <property type="project" value="InterPro"/>
</dbReference>
<keyword evidence="3" id="KW-0813">Transport</keyword>
<dbReference type="Pfam" id="PF00004">
    <property type="entry name" value="AAA"/>
    <property type="match status" value="2"/>
</dbReference>
<keyword evidence="8" id="KW-0378">Hydrolase</keyword>
<dbReference type="InterPro" id="IPR015342">
    <property type="entry name" value="PEX1-N_C-lobe"/>
</dbReference>
<evidence type="ECO:0000256" key="10">
    <source>
        <dbReference type="ARBA" id="ARBA00022927"/>
    </source>
</evidence>
<dbReference type="PROSITE" id="PS00674">
    <property type="entry name" value="AAA"/>
    <property type="match status" value="1"/>
</dbReference>
<dbReference type="GO" id="GO:0005829">
    <property type="term" value="C:cytosol"/>
    <property type="evidence" value="ECO:0007669"/>
    <property type="project" value="UniProtKB-SubCell"/>
</dbReference>
<comment type="catalytic activity">
    <reaction evidence="16">
        <text>ATP + H2O = ADP + phosphate + H(+)</text>
        <dbReference type="Rhea" id="RHEA:13065"/>
        <dbReference type="ChEBI" id="CHEBI:15377"/>
        <dbReference type="ChEBI" id="CHEBI:15378"/>
        <dbReference type="ChEBI" id="CHEBI:30616"/>
        <dbReference type="ChEBI" id="CHEBI:43474"/>
        <dbReference type="ChEBI" id="CHEBI:456216"/>
    </reaction>
    <physiologicalReaction direction="left-to-right" evidence="16">
        <dbReference type="Rhea" id="RHEA:13066"/>
    </physiologicalReaction>
</comment>
<dbReference type="SUPFAM" id="SSF52540">
    <property type="entry name" value="P-loop containing nucleoside triphosphate hydrolases"/>
    <property type="match status" value="2"/>
</dbReference>
<dbReference type="InterPro" id="IPR050168">
    <property type="entry name" value="AAA_ATPase_domain"/>
</dbReference>
<dbReference type="Gene3D" id="1.10.8.60">
    <property type="match status" value="2"/>
</dbReference>
<feature type="domain" description="AAA+ ATPase" evidence="18">
    <location>
        <begin position="877"/>
        <end position="1013"/>
    </location>
</feature>
<evidence type="ECO:0000256" key="12">
    <source>
        <dbReference type="ARBA" id="ARBA00023140"/>
    </source>
</evidence>
<keyword evidence="11" id="KW-0472">Membrane</keyword>
<dbReference type="FunFam" id="3.10.330.10:FF:000006">
    <property type="entry name" value="Peroxisome biogenesis factor 1"/>
    <property type="match status" value="1"/>
</dbReference>
<dbReference type="Pfam" id="PF17862">
    <property type="entry name" value="AAA_lid_3"/>
    <property type="match status" value="1"/>
</dbReference>
<evidence type="ECO:0000256" key="14">
    <source>
        <dbReference type="ARBA" id="ARBA00034532"/>
    </source>
</evidence>
<reference evidence="19" key="1">
    <citation type="submission" date="2020-02" db="EMBL/GenBank/DDBJ databases">
        <authorList>
            <person name="Scholz U."/>
            <person name="Mascher M."/>
            <person name="Fiebig A."/>
        </authorList>
    </citation>
    <scope>NUCLEOTIDE SEQUENCE</scope>
</reference>
<comment type="subcellular location">
    <subcellularLocation>
        <location evidence="1">Cytoplasm</location>
        <location evidence="1">Cytosol</location>
    </subcellularLocation>
    <subcellularLocation>
        <location evidence="15">Peroxisome membrane</location>
    </subcellularLocation>
</comment>
<dbReference type="InterPro" id="IPR003959">
    <property type="entry name" value="ATPase_AAA_core"/>
</dbReference>
<keyword evidence="9" id="KW-0067">ATP-binding</keyword>
<dbReference type="AlphaFoldDB" id="A0A7I8LG20"/>
<sequence length="1134" mass="123692">MEFEVRLVGGIESCFVSLPLPLIQTLQSTAGGILPPVLGLELRSRDGGCWKLAWSGSASRSPVIEVSKHFAECISLVDHTNVHVKVVANLPRAVLVTIEPNDEDDWEILELNSELAEEAILKQVGIVHEGMRFPLWLHGHTVVLFRVISMSPEKSVVQLVPGTEVAVAPKRRKNSIDSFQDINKSPSTKEQMRTKGLLRVQAQTKKISHKFEFKDFELGVVLTCAAFIHPETARNLSFDNLKVVKIFPRLSMNEKMWNLKDGMSGKGSNSVADRILEASAGSKGADSGSVTVNLLFSATVAKGHIMLPESLRLFLKAEICSWVYVKGYTTSPRKDAPFLTLSPCRFKFSGRNKSAENNSTLVPDRYKNSRSNKLPQDVVSRISADTIDWSLHEELINSLSRESCNQSSQVTGSKPNEIRYLICSWLIGQLKAIASHAGETSISSVVLSSETLFHFELMSNDFADRSHQLSAGVPLGNSTGDSTVKLLYLLTAAFEGSSLDGLQNCFELSLNFDACEIISPRDLHLAPGKLELGEPVSLDTIVEPSSARSFGCTVSSLSWMEEPISHSIGRLTTLLSPSSQKLLDTFHLPLPGHVLIHGPPGSGKTSLATAIAKYFEEHEEILAHIIFISCSKLSLEKDQTIRQTLSVYVSEALSHSPSLIIFDDLDFLFSSTELEGSQPSNATVPLMEFLTDVMDEYGEKGQNACGLGPIAFMGSAQSIAKLPQSLCSSGRFDFHIQLPAPAASERGAILKHELHKRSLECSEDILSSIASKCDGYDAYDLEILVDRAVHAASRRFLLSHYVAQEDEKPTLVTEDFVQAMNGFVPVAMRGLTKPASEGGRSGWGDVGGLNDVQKAIQEMVEFPSKFPNIFAQAPLRIRSNVLLYGPPGCGKTHIVGAAAAACSLRFISIKGPELLNKYIGASEQAVRDLFTKAAAASPCLLFFDEFDSIAPRRGHDNTGVTDRVVNQLLTELDGVEALTGVFVFAATSRPDLLDAALLRPGRLDRLLFCGFPSWHERLAILQVLSQKLPLASDVNLEAIASMTEGFSGADLQALLSDAQLASVHELLDHNDAEKTNQMPVIGNELLRNVASRARPSISEAEKQRLDSIYSNFLDSKKSVTAQSRDAKGKRATLA</sequence>
<evidence type="ECO:0000256" key="6">
    <source>
        <dbReference type="ARBA" id="ARBA00022737"/>
    </source>
</evidence>
<dbReference type="InterPro" id="IPR027417">
    <property type="entry name" value="P-loop_NTPase"/>
</dbReference>
<evidence type="ECO:0000256" key="4">
    <source>
        <dbReference type="ARBA" id="ARBA00022490"/>
    </source>
</evidence>
<evidence type="ECO:0000313" key="19">
    <source>
        <dbReference type="EMBL" id="CAA7408971.1"/>
    </source>
</evidence>
<dbReference type="GO" id="GO:0005524">
    <property type="term" value="F:ATP binding"/>
    <property type="evidence" value="ECO:0007669"/>
    <property type="project" value="UniProtKB-KW"/>
</dbReference>
<dbReference type="EMBL" id="LR746278">
    <property type="protein sequence ID" value="CAA7408971.1"/>
    <property type="molecule type" value="Genomic_DNA"/>
</dbReference>
<evidence type="ECO:0000256" key="7">
    <source>
        <dbReference type="ARBA" id="ARBA00022741"/>
    </source>
</evidence>
<keyword evidence="5" id="KW-0962">Peroxisome biogenesis</keyword>
<evidence type="ECO:0000256" key="1">
    <source>
        <dbReference type="ARBA" id="ARBA00004514"/>
    </source>
</evidence>
<dbReference type="InterPro" id="IPR041569">
    <property type="entry name" value="AAA_lid_3"/>
</dbReference>
<dbReference type="Gene3D" id="3.40.50.300">
    <property type="entry name" value="P-loop containing nucleotide triphosphate hydrolases"/>
    <property type="match status" value="2"/>
</dbReference>
<proteinExistence type="inferred from homology"/>
<evidence type="ECO:0000256" key="9">
    <source>
        <dbReference type="ARBA" id="ARBA00022840"/>
    </source>
</evidence>
<evidence type="ECO:0000256" key="15">
    <source>
        <dbReference type="ARBA" id="ARBA00046271"/>
    </source>
</evidence>
<accession>A0A7I8LG20</accession>
<dbReference type="SUPFAM" id="SSF54585">
    <property type="entry name" value="Cdc48 domain 2-like"/>
    <property type="match status" value="1"/>
</dbReference>
<keyword evidence="12" id="KW-0576">Peroxisome</keyword>
<dbReference type="SUPFAM" id="SSF50692">
    <property type="entry name" value="ADC-like"/>
    <property type="match status" value="1"/>
</dbReference>
<keyword evidence="10" id="KW-0653">Protein transport</keyword>
<dbReference type="OrthoDB" id="2187at2759"/>
<gene>
    <name evidence="19" type="ORF">SI8410_15019649</name>
</gene>
<keyword evidence="4" id="KW-0963">Cytoplasm</keyword>